<name>A0A168IMB1_CORDF</name>
<gene>
    <name evidence="2" type="ORF">LEL_02916</name>
</gene>
<feature type="region of interest" description="Disordered" evidence="1">
    <location>
        <begin position="222"/>
        <end position="241"/>
    </location>
</feature>
<evidence type="ECO:0000313" key="3">
    <source>
        <dbReference type="Proteomes" id="UP000076881"/>
    </source>
</evidence>
<evidence type="ECO:0000256" key="1">
    <source>
        <dbReference type="SAM" id="MobiDB-lite"/>
    </source>
</evidence>
<accession>A0A168IMB1</accession>
<dbReference type="STRING" id="1081108.A0A168IMB1"/>
<protein>
    <submittedName>
        <fullName evidence="2">Uncharacterized protein</fullName>
    </submittedName>
</protein>
<reference evidence="2 3" key="1">
    <citation type="journal article" date="2016" name="Genome Biol. Evol.">
        <title>Divergent and convergent evolution of fungal pathogenicity.</title>
        <authorList>
            <person name="Shang Y."/>
            <person name="Xiao G."/>
            <person name="Zheng P."/>
            <person name="Cen K."/>
            <person name="Zhan S."/>
            <person name="Wang C."/>
        </authorList>
    </citation>
    <scope>NUCLEOTIDE SEQUENCE [LARGE SCALE GENOMIC DNA]</scope>
    <source>
        <strain evidence="2 3">RCEF 1005</strain>
    </source>
</reference>
<dbReference type="OrthoDB" id="5865767at2759"/>
<evidence type="ECO:0000313" key="2">
    <source>
        <dbReference type="EMBL" id="OAA79430.1"/>
    </source>
</evidence>
<dbReference type="Proteomes" id="UP000076881">
    <property type="component" value="Unassembled WGS sequence"/>
</dbReference>
<organism evidence="2 3">
    <name type="scientific">Akanthomyces lecanii RCEF 1005</name>
    <dbReference type="NCBI Taxonomy" id="1081108"/>
    <lineage>
        <taxon>Eukaryota</taxon>
        <taxon>Fungi</taxon>
        <taxon>Dikarya</taxon>
        <taxon>Ascomycota</taxon>
        <taxon>Pezizomycotina</taxon>
        <taxon>Sordariomycetes</taxon>
        <taxon>Hypocreomycetidae</taxon>
        <taxon>Hypocreales</taxon>
        <taxon>Cordycipitaceae</taxon>
        <taxon>Akanthomyces</taxon>
        <taxon>Cordyceps confragosa</taxon>
    </lineage>
</organism>
<dbReference type="EMBL" id="AZHF01000002">
    <property type="protein sequence ID" value="OAA79430.1"/>
    <property type="molecule type" value="Genomic_DNA"/>
</dbReference>
<sequence length="486" mass="52945">MDEDWDSNNKNSEDAHMLDLGNERSTHKSRKQHDPWVFENPHTIGEACLAQSMLSTLKGEHTEDGSFFDWALTPLSVAKINQLADTAYQQGSRLIRKIRQFALHATWFSSEPVVIMCGSSVKRGRLVPEPSRILISPGLGFVTAYMIELSGQGVLSDGDSGSWVISEYTQDLLGHIVATDALGTGYFIPAEDIFNDIVRNRLAVAVTLPTVHDFRLKKNEAQGGMNGMETKGRHSSSKGKQASLLPYLDGPELFYKDGIKFPCLDNIKSLNGVIGNAIFQSKHENSANASDAGKEMVGYDSDESLKQLTSTSIERGMRGLDVVVITTGSRRFRSVVNAIAASGGYEGIRFTSVSDQIIDKSCHYAFQFPGSSSARDAVRVFRCLLADVESGVSLKNLGLDKGSDPSQQSATKISDVFHLGTGSQEISSIYVSPGLHTPFHHRYTGHLSSIAEVSVSKLLGSMDISGQQDEVPISDAPKHQQELQSS</sequence>
<keyword evidence="3" id="KW-1185">Reference proteome</keyword>
<comment type="caution">
    <text evidence="2">The sequence shown here is derived from an EMBL/GenBank/DDBJ whole genome shotgun (WGS) entry which is preliminary data.</text>
</comment>
<dbReference type="AlphaFoldDB" id="A0A168IMB1"/>
<proteinExistence type="predicted"/>